<keyword evidence="9" id="KW-1185">Reference proteome</keyword>
<dbReference type="GO" id="GO:0046872">
    <property type="term" value="F:metal ion binding"/>
    <property type="evidence" value="ECO:0007669"/>
    <property type="project" value="UniProtKB-KW"/>
</dbReference>
<keyword evidence="2" id="KW-0479">Metal-binding</keyword>
<sequence length="135" mass="15440">MQGECLCGTVKLQIETNHHVAACHCAMCRQWAGGAFFALETHEKPRISGFENITHYRSSEWAERAFCQKCGTHLYYHLVDSSMYEISAGLFQHEKNLKLTLQIFTDKKAEYCDLATKTETLTEQQVLEKFGSNLI</sequence>
<dbReference type="SUPFAM" id="SSF51316">
    <property type="entry name" value="Mss4-like"/>
    <property type="match status" value="1"/>
</dbReference>
<protein>
    <submittedName>
        <fullName evidence="7">GFA family protein</fullName>
    </submittedName>
</protein>
<reference evidence="6 8" key="1">
    <citation type="submission" date="2019-03" db="EMBL/GenBank/DDBJ databases">
        <title>Genomic Encyclopedia of Type Strains, Phase IV (KMG-IV): sequencing the most valuable type-strain genomes for metagenomic binning, comparative biology and taxonomic classification.</title>
        <authorList>
            <person name="Goeker M."/>
        </authorList>
    </citation>
    <scope>NUCLEOTIDE SEQUENCE [LARGE SCALE GENOMIC DNA]</scope>
    <source>
        <strain evidence="6 8">DSM 28140</strain>
    </source>
</reference>
<evidence type="ECO:0000313" key="8">
    <source>
        <dbReference type="Proteomes" id="UP000294619"/>
    </source>
</evidence>
<evidence type="ECO:0000313" key="9">
    <source>
        <dbReference type="Proteomes" id="UP000305526"/>
    </source>
</evidence>
<evidence type="ECO:0000256" key="1">
    <source>
        <dbReference type="ARBA" id="ARBA00005495"/>
    </source>
</evidence>
<dbReference type="EMBL" id="VDGV01000004">
    <property type="protein sequence ID" value="TNG93650.1"/>
    <property type="molecule type" value="Genomic_DNA"/>
</dbReference>
<dbReference type="GO" id="GO:0016846">
    <property type="term" value="F:carbon-sulfur lyase activity"/>
    <property type="evidence" value="ECO:0007669"/>
    <property type="project" value="InterPro"/>
</dbReference>
<dbReference type="InterPro" id="IPR006913">
    <property type="entry name" value="CENP-V/GFA"/>
</dbReference>
<reference evidence="7 9" key="2">
    <citation type="submission" date="2019-05" db="EMBL/GenBank/DDBJ databases">
        <title>Pasteurellaceae isolates from reptiles.</title>
        <authorList>
            <person name="Bojesen A.M."/>
            <person name="Lund E."/>
        </authorList>
    </citation>
    <scope>NUCLEOTIDE SEQUENCE [LARGE SCALE GENOMIC DNA]</scope>
    <source>
        <strain evidence="7 9">ELNT2x</strain>
    </source>
</reference>
<dbReference type="InterPro" id="IPR011057">
    <property type="entry name" value="Mss4-like_sf"/>
</dbReference>
<dbReference type="RefSeq" id="WP_132967316.1">
    <property type="nucleotide sequence ID" value="NZ_LEKL01000003.1"/>
</dbReference>
<name>A0A4R3Y2L7_9PAST</name>
<gene>
    <name evidence="6" type="ORF">EDC16_10713</name>
    <name evidence="7" type="ORF">FHQ21_00360</name>
</gene>
<evidence type="ECO:0000256" key="3">
    <source>
        <dbReference type="ARBA" id="ARBA00022833"/>
    </source>
</evidence>
<keyword evidence="3" id="KW-0862">Zinc</keyword>
<evidence type="ECO:0000259" key="5">
    <source>
        <dbReference type="PROSITE" id="PS51891"/>
    </source>
</evidence>
<dbReference type="Pfam" id="PF04828">
    <property type="entry name" value="GFA"/>
    <property type="match status" value="1"/>
</dbReference>
<evidence type="ECO:0000313" key="6">
    <source>
        <dbReference type="EMBL" id="TCV85946.1"/>
    </source>
</evidence>
<feature type="domain" description="CENP-V/GFA" evidence="5">
    <location>
        <begin position="1"/>
        <end position="110"/>
    </location>
</feature>
<dbReference type="AlphaFoldDB" id="A0A4R3Y2L7"/>
<proteinExistence type="inferred from homology"/>
<dbReference type="PANTHER" id="PTHR33337">
    <property type="entry name" value="GFA DOMAIN-CONTAINING PROTEIN"/>
    <property type="match status" value="1"/>
</dbReference>
<evidence type="ECO:0000256" key="4">
    <source>
        <dbReference type="ARBA" id="ARBA00023239"/>
    </source>
</evidence>
<accession>A0A4R3Y2L7</accession>
<dbReference type="Proteomes" id="UP000294619">
    <property type="component" value="Unassembled WGS sequence"/>
</dbReference>
<comment type="similarity">
    <text evidence="1">Belongs to the Gfa family.</text>
</comment>
<organism evidence="6 8">
    <name type="scientific">Testudinibacter aquarius</name>
    <dbReference type="NCBI Taxonomy" id="1524974"/>
    <lineage>
        <taxon>Bacteria</taxon>
        <taxon>Pseudomonadati</taxon>
        <taxon>Pseudomonadota</taxon>
        <taxon>Gammaproteobacteria</taxon>
        <taxon>Pasteurellales</taxon>
        <taxon>Pasteurellaceae</taxon>
        <taxon>Testudinibacter</taxon>
    </lineage>
</organism>
<dbReference type="Gene3D" id="3.90.1590.10">
    <property type="entry name" value="glutathione-dependent formaldehyde- activating enzyme (gfa)"/>
    <property type="match status" value="1"/>
</dbReference>
<dbReference type="Proteomes" id="UP000305526">
    <property type="component" value="Unassembled WGS sequence"/>
</dbReference>
<evidence type="ECO:0000313" key="7">
    <source>
        <dbReference type="EMBL" id="TNG93650.1"/>
    </source>
</evidence>
<keyword evidence="4" id="KW-0456">Lyase</keyword>
<dbReference type="PANTHER" id="PTHR33337:SF40">
    <property type="entry name" value="CENP-V_GFA DOMAIN-CONTAINING PROTEIN-RELATED"/>
    <property type="match status" value="1"/>
</dbReference>
<comment type="caution">
    <text evidence="6">The sequence shown here is derived from an EMBL/GenBank/DDBJ whole genome shotgun (WGS) entry which is preliminary data.</text>
</comment>
<dbReference type="PROSITE" id="PS51891">
    <property type="entry name" value="CENP_V_GFA"/>
    <property type="match status" value="1"/>
</dbReference>
<evidence type="ECO:0000256" key="2">
    <source>
        <dbReference type="ARBA" id="ARBA00022723"/>
    </source>
</evidence>
<dbReference type="EMBL" id="SMCP01000007">
    <property type="protein sequence ID" value="TCV85946.1"/>
    <property type="molecule type" value="Genomic_DNA"/>
</dbReference>